<gene>
    <name evidence="3" type="ORF">HIR71_09640</name>
</gene>
<accession>A0A7Y0QI26</accession>
<feature type="transmembrane region" description="Helical" evidence="1">
    <location>
        <begin position="197"/>
        <end position="216"/>
    </location>
</feature>
<dbReference type="InterPro" id="IPR009597">
    <property type="entry name" value="DUF1206"/>
</dbReference>
<reference evidence="3 4" key="1">
    <citation type="submission" date="2020-04" db="EMBL/GenBank/DDBJ databases">
        <title>Sequencing and Assembly of C. fimi.</title>
        <authorList>
            <person name="Ramsey A.R."/>
        </authorList>
    </citation>
    <scope>NUCLEOTIDE SEQUENCE [LARGE SCALE GENOMIC DNA]</scope>
    <source>
        <strain evidence="3 4">SB</strain>
    </source>
</reference>
<dbReference type="Pfam" id="PF06724">
    <property type="entry name" value="DUF1206"/>
    <property type="match status" value="3"/>
</dbReference>
<evidence type="ECO:0000256" key="1">
    <source>
        <dbReference type="SAM" id="Phobius"/>
    </source>
</evidence>
<feature type="transmembrane region" description="Helical" evidence="1">
    <location>
        <begin position="236"/>
        <end position="259"/>
    </location>
</feature>
<keyword evidence="1" id="KW-0472">Membrane</keyword>
<evidence type="ECO:0000313" key="4">
    <source>
        <dbReference type="Proteomes" id="UP000562124"/>
    </source>
</evidence>
<feature type="transmembrane region" description="Helical" evidence="1">
    <location>
        <begin position="106"/>
        <end position="129"/>
    </location>
</feature>
<protein>
    <submittedName>
        <fullName evidence="3">DUF1206 domain-containing protein</fullName>
    </submittedName>
</protein>
<organism evidence="3 4">
    <name type="scientific">Cellulomonas fimi</name>
    <dbReference type="NCBI Taxonomy" id="1708"/>
    <lineage>
        <taxon>Bacteria</taxon>
        <taxon>Bacillati</taxon>
        <taxon>Actinomycetota</taxon>
        <taxon>Actinomycetes</taxon>
        <taxon>Micrococcales</taxon>
        <taxon>Cellulomonadaceae</taxon>
        <taxon>Cellulomonas</taxon>
    </lineage>
</organism>
<sequence length="266" mass="27271">MSPSMSSTAREAGNHPALEKGARLGYAANGVLHVLLAWIALQLAWSAYSGSADQAGALQTLAGAPLGSALLWVLVVGFVLLGLWQLAESFVRREPVDRLKTAAKSVVYLGLAWTTATVVQGSGSGGAGSGGASGGGGSSATAGLMAQPFGRVLVAVVGIAVVGVGGYHVIKGVRRKFLEDLRAHPGRWAERAGRVGYVAKGVALGVVGVLLAWAAATHDASRADGLDGALRTMLELPFGRVLLTLVALGFAAYGVYSFFRARYAKV</sequence>
<feature type="transmembrane region" description="Helical" evidence="1">
    <location>
        <begin position="65"/>
        <end position="86"/>
    </location>
</feature>
<proteinExistence type="predicted"/>
<dbReference type="AlphaFoldDB" id="A0A7Y0QI26"/>
<keyword evidence="1" id="KW-1133">Transmembrane helix</keyword>
<feature type="domain" description="DUF1206" evidence="2">
    <location>
        <begin position="24"/>
        <end position="91"/>
    </location>
</feature>
<feature type="transmembrane region" description="Helical" evidence="1">
    <location>
        <begin position="24"/>
        <end position="45"/>
    </location>
</feature>
<evidence type="ECO:0000313" key="3">
    <source>
        <dbReference type="EMBL" id="NMR20474.1"/>
    </source>
</evidence>
<keyword evidence="4" id="KW-1185">Reference proteome</keyword>
<feature type="domain" description="DUF1206" evidence="2">
    <location>
        <begin position="101"/>
        <end position="175"/>
    </location>
</feature>
<dbReference type="EMBL" id="JABCJJ010000012">
    <property type="protein sequence ID" value="NMR20474.1"/>
    <property type="molecule type" value="Genomic_DNA"/>
</dbReference>
<feature type="transmembrane region" description="Helical" evidence="1">
    <location>
        <begin position="149"/>
        <end position="170"/>
    </location>
</feature>
<evidence type="ECO:0000259" key="2">
    <source>
        <dbReference type="Pfam" id="PF06724"/>
    </source>
</evidence>
<feature type="domain" description="DUF1206" evidence="2">
    <location>
        <begin position="195"/>
        <end position="263"/>
    </location>
</feature>
<dbReference type="Proteomes" id="UP000562124">
    <property type="component" value="Unassembled WGS sequence"/>
</dbReference>
<comment type="caution">
    <text evidence="3">The sequence shown here is derived from an EMBL/GenBank/DDBJ whole genome shotgun (WGS) entry which is preliminary data.</text>
</comment>
<name>A0A7Y0QI26_CELFI</name>
<keyword evidence="1" id="KW-0812">Transmembrane</keyword>